<comment type="similarity">
    <text evidence="3">Belongs to the methyl-accepting chemotaxis (MCP) protein family.</text>
</comment>
<evidence type="ECO:0000256" key="5">
    <source>
        <dbReference type="SAM" id="Phobius"/>
    </source>
</evidence>
<keyword evidence="9" id="KW-1185">Reference proteome</keyword>
<accession>A0A0C5VRC1</accession>
<dbReference type="PROSITE" id="PS50111">
    <property type="entry name" value="CHEMOTAXIS_TRANSDUC_2"/>
    <property type="match status" value="1"/>
</dbReference>
<dbReference type="Pfam" id="PF00672">
    <property type="entry name" value="HAMP"/>
    <property type="match status" value="1"/>
</dbReference>
<dbReference type="SMART" id="SM00304">
    <property type="entry name" value="HAMP"/>
    <property type="match status" value="1"/>
</dbReference>
<name>A0A0C5VRC1_9GAMM</name>
<dbReference type="PANTHER" id="PTHR32089:SF112">
    <property type="entry name" value="LYSOZYME-LIKE PROTEIN-RELATED"/>
    <property type="match status" value="1"/>
</dbReference>
<dbReference type="GO" id="GO:0007165">
    <property type="term" value="P:signal transduction"/>
    <property type="evidence" value="ECO:0007669"/>
    <property type="project" value="UniProtKB-KW"/>
</dbReference>
<dbReference type="InterPro" id="IPR003660">
    <property type="entry name" value="HAMP_dom"/>
</dbReference>
<dbReference type="SUPFAM" id="SSF58104">
    <property type="entry name" value="Methyl-accepting chemotaxis protein (MCP) signaling domain"/>
    <property type="match status" value="1"/>
</dbReference>
<evidence type="ECO:0000313" key="8">
    <source>
        <dbReference type="EMBL" id="AJQ92769.1"/>
    </source>
</evidence>
<feature type="transmembrane region" description="Helical" evidence="5">
    <location>
        <begin position="12"/>
        <end position="33"/>
    </location>
</feature>
<dbReference type="Gene3D" id="1.10.287.950">
    <property type="entry name" value="Methyl-accepting chemotaxis protein"/>
    <property type="match status" value="1"/>
</dbReference>
<dbReference type="GO" id="GO:0016020">
    <property type="term" value="C:membrane"/>
    <property type="evidence" value="ECO:0007669"/>
    <property type="project" value="UniProtKB-SubCell"/>
</dbReference>
<organism evidence="8 9">
    <name type="scientific">Gynuella sunshinyii YC6258</name>
    <dbReference type="NCBI Taxonomy" id="1445510"/>
    <lineage>
        <taxon>Bacteria</taxon>
        <taxon>Pseudomonadati</taxon>
        <taxon>Pseudomonadota</taxon>
        <taxon>Gammaproteobacteria</taxon>
        <taxon>Oceanospirillales</taxon>
        <taxon>Saccharospirillaceae</taxon>
        <taxon>Gynuella</taxon>
    </lineage>
</organism>
<evidence type="ECO:0000313" key="9">
    <source>
        <dbReference type="Proteomes" id="UP000032266"/>
    </source>
</evidence>
<keyword evidence="5" id="KW-0472">Membrane</keyword>
<keyword evidence="5" id="KW-1133">Transmembrane helix</keyword>
<reference evidence="8 9" key="1">
    <citation type="submission" date="2014-01" db="EMBL/GenBank/DDBJ databases">
        <title>Full genme sequencing of cellulolytic bacterium Gynuella sunshinyii YC6258T gen. nov., sp. nov.</title>
        <authorList>
            <person name="Khan H."/>
            <person name="Chung E.J."/>
            <person name="Chung Y.R."/>
        </authorList>
    </citation>
    <scope>NUCLEOTIDE SEQUENCE [LARGE SCALE GENOMIC DNA]</scope>
    <source>
        <strain evidence="8 9">YC6258</strain>
    </source>
</reference>
<dbReference type="CDD" id="cd06225">
    <property type="entry name" value="HAMP"/>
    <property type="match status" value="1"/>
</dbReference>
<evidence type="ECO:0000256" key="3">
    <source>
        <dbReference type="ARBA" id="ARBA00029447"/>
    </source>
</evidence>
<dbReference type="PANTHER" id="PTHR32089">
    <property type="entry name" value="METHYL-ACCEPTING CHEMOTAXIS PROTEIN MCPB"/>
    <property type="match status" value="1"/>
</dbReference>
<dbReference type="CDD" id="cd11386">
    <property type="entry name" value="MCP_signal"/>
    <property type="match status" value="1"/>
</dbReference>
<dbReference type="SMART" id="SM00283">
    <property type="entry name" value="MA"/>
    <property type="match status" value="1"/>
</dbReference>
<gene>
    <name evidence="8" type="ORF">YC6258_00719</name>
</gene>
<evidence type="ECO:0000259" key="7">
    <source>
        <dbReference type="PROSITE" id="PS50885"/>
    </source>
</evidence>
<sequence length="546" mass="60304">MNWLRTIRGKYTLIFSIQTIFFVFVAVMSINLVRYLEKDIVAFGSNYAPALSLVLNADRDLYQALVASKEAFDYTDDKTGFEQSRADSVENVQQAYDRMQQYWQIMKDIPGIADKLNISKFEQQFQSWKQNNNQVFQLLERKDLESAKALYYGQGQQNFSDLREFYNLAGELADQLIAAEQVEVRDYSHTFNQLLIILVAIVVVISAVLSWVAPSRISAGILQVVAAIREINSGEGDLTKKINSTREDEVGRLAREFDDFVSSLRDMIVAVRTQSQKVMDQMSGLIEVVHNSKHLNGEQTHSMDLIVTAINEMSAAVREVANNASGTAHEMTEVEELTNHGKSTLGKSVDQISLLSTQVGSAAKVMEELSANSDNIVSVLDVIRGIAEQTNLLALNAAIEAARAGEQGRGFAVVADEVRNLASKTQQSTTDIQEMITTLRNGVQSAVENVKASEGAAQSTVELSANASSALDSIIQATIKVRDMSAQTATATEEQSHVAEDINTNLVTLSDLTKETTQLSNTVNESVEVMQKYSQQLMQQVGRFKV</sequence>
<dbReference type="InterPro" id="IPR004090">
    <property type="entry name" value="Chemotax_Me-accpt_rcpt"/>
</dbReference>
<dbReference type="Pfam" id="PF00015">
    <property type="entry name" value="MCPsignal"/>
    <property type="match status" value="1"/>
</dbReference>
<proteinExistence type="inferred from homology"/>
<dbReference type="STRING" id="1445510.YC6258_00719"/>
<dbReference type="InterPro" id="IPR004089">
    <property type="entry name" value="MCPsignal_dom"/>
</dbReference>
<dbReference type="Gene3D" id="6.10.340.10">
    <property type="match status" value="1"/>
</dbReference>
<protein>
    <submittedName>
        <fullName evidence="8">Methyl-accepting chemotaxis protein</fullName>
    </submittedName>
</protein>
<feature type="transmembrane region" description="Helical" evidence="5">
    <location>
        <begin position="194"/>
        <end position="213"/>
    </location>
</feature>
<dbReference type="AlphaFoldDB" id="A0A0C5VRC1"/>
<comment type="subcellular location">
    <subcellularLocation>
        <location evidence="1">Membrane</location>
    </subcellularLocation>
</comment>
<dbReference type="Proteomes" id="UP000032266">
    <property type="component" value="Chromosome"/>
</dbReference>
<dbReference type="OrthoDB" id="2489132at2"/>
<dbReference type="HOGENOM" id="CLU_000445_107_27_6"/>
<dbReference type="EMBL" id="CP007142">
    <property type="protein sequence ID" value="AJQ92769.1"/>
    <property type="molecule type" value="Genomic_DNA"/>
</dbReference>
<evidence type="ECO:0000256" key="2">
    <source>
        <dbReference type="ARBA" id="ARBA00023224"/>
    </source>
</evidence>
<dbReference type="RefSeq" id="WP_044615757.1">
    <property type="nucleotide sequence ID" value="NZ_CP007142.1"/>
</dbReference>
<keyword evidence="2 4" id="KW-0807">Transducer</keyword>
<keyword evidence="5" id="KW-0812">Transmembrane</keyword>
<dbReference type="PRINTS" id="PR00260">
    <property type="entry name" value="CHEMTRNSDUCR"/>
</dbReference>
<dbReference type="PROSITE" id="PS50885">
    <property type="entry name" value="HAMP"/>
    <property type="match status" value="1"/>
</dbReference>
<evidence type="ECO:0000259" key="6">
    <source>
        <dbReference type="PROSITE" id="PS50111"/>
    </source>
</evidence>
<evidence type="ECO:0000256" key="1">
    <source>
        <dbReference type="ARBA" id="ARBA00004370"/>
    </source>
</evidence>
<feature type="domain" description="HAMP" evidence="7">
    <location>
        <begin position="215"/>
        <end position="269"/>
    </location>
</feature>
<dbReference type="GO" id="GO:0004888">
    <property type="term" value="F:transmembrane signaling receptor activity"/>
    <property type="evidence" value="ECO:0007669"/>
    <property type="project" value="InterPro"/>
</dbReference>
<dbReference type="PATRIC" id="fig|1445510.3.peg.706"/>
<evidence type="ECO:0000256" key="4">
    <source>
        <dbReference type="PROSITE-ProRule" id="PRU00284"/>
    </source>
</evidence>
<feature type="domain" description="Methyl-accepting transducer" evidence="6">
    <location>
        <begin position="274"/>
        <end position="510"/>
    </location>
</feature>
<dbReference type="FunFam" id="1.10.287.950:FF:000001">
    <property type="entry name" value="Methyl-accepting chemotaxis sensory transducer"/>
    <property type="match status" value="1"/>
</dbReference>
<dbReference type="GO" id="GO:0006935">
    <property type="term" value="P:chemotaxis"/>
    <property type="evidence" value="ECO:0007669"/>
    <property type="project" value="InterPro"/>
</dbReference>
<dbReference type="KEGG" id="gsn:YC6258_00719"/>